<dbReference type="OrthoDB" id="775892at2759"/>
<accession>A0A9D4Z3W9</accession>
<protein>
    <submittedName>
        <fullName evidence="2">Uncharacterized protein</fullName>
    </submittedName>
</protein>
<feature type="compositionally biased region" description="Basic residues" evidence="1">
    <location>
        <begin position="44"/>
        <end position="53"/>
    </location>
</feature>
<keyword evidence="3" id="KW-1185">Reference proteome</keyword>
<evidence type="ECO:0000313" key="3">
    <source>
        <dbReference type="Proteomes" id="UP000886520"/>
    </source>
</evidence>
<name>A0A9D4Z3W9_ADICA</name>
<organism evidence="2 3">
    <name type="scientific">Adiantum capillus-veneris</name>
    <name type="common">Maidenhair fern</name>
    <dbReference type="NCBI Taxonomy" id="13818"/>
    <lineage>
        <taxon>Eukaryota</taxon>
        <taxon>Viridiplantae</taxon>
        <taxon>Streptophyta</taxon>
        <taxon>Embryophyta</taxon>
        <taxon>Tracheophyta</taxon>
        <taxon>Polypodiopsida</taxon>
        <taxon>Polypodiidae</taxon>
        <taxon>Polypodiales</taxon>
        <taxon>Pteridineae</taxon>
        <taxon>Pteridaceae</taxon>
        <taxon>Vittarioideae</taxon>
        <taxon>Adiantum</taxon>
    </lineage>
</organism>
<dbReference type="PANTHER" id="PTHR36709:SF1">
    <property type="entry name" value="OS02G0604100 PROTEIN"/>
    <property type="match status" value="1"/>
</dbReference>
<dbReference type="PANTHER" id="PTHR36709">
    <property type="entry name" value="OS02G0604100 PROTEIN"/>
    <property type="match status" value="1"/>
</dbReference>
<dbReference type="Proteomes" id="UP000886520">
    <property type="component" value="Chromosome 23"/>
</dbReference>
<proteinExistence type="predicted"/>
<dbReference type="EMBL" id="JABFUD020000023">
    <property type="protein sequence ID" value="KAI5061508.1"/>
    <property type="molecule type" value="Genomic_DNA"/>
</dbReference>
<gene>
    <name evidence="2" type="ORF">GOP47_0024013</name>
</gene>
<feature type="region of interest" description="Disordered" evidence="1">
    <location>
        <begin position="24"/>
        <end position="53"/>
    </location>
</feature>
<dbReference type="AlphaFoldDB" id="A0A9D4Z3W9"/>
<sequence>MNKFNLPRRSLLKDRRAKRATLRRLKSGHTSLKIPTVRAQRPSSGKKQRKQLKKWRRAQKEAIESGLVSLQDIEMMAVDTADGQSQVQEEHKKPYKVHLKKKAKLILRKSKKQGKDANSNGDKHLHLSAGKQLVDVCLTVVERLKPLHSLLASIVEAAGEDICKVEMTFGI</sequence>
<evidence type="ECO:0000313" key="2">
    <source>
        <dbReference type="EMBL" id="KAI5061508.1"/>
    </source>
</evidence>
<evidence type="ECO:0000256" key="1">
    <source>
        <dbReference type="SAM" id="MobiDB-lite"/>
    </source>
</evidence>
<reference evidence="2" key="1">
    <citation type="submission" date="2021-01" db="EMBL/GenBank/DDBJ databases">
        <title>Adiantum capillus-veneris genome.</title>
        <authorList>
            <person name="Fang Y."/>
            <person name="Liao Q."/>
        </authorList>
    </citation>
    <scope>NUCLEOTIDE SEQUENCE</scope>
    <source>
        <strain evidence="2">H3</strain>
        <tissue evidence="2">Leaf</tissue>
    </source>
</reference>
<comment type="caution">
    <text evidence="2">The sequence shown here is derived from an EMBL/GenBank/DDBJ whole genome shotgun (WGS) entry which is preliminary data.</text>
</comment>